<evidence type="ECO:0000256" key="1">
    <source>
        <dbReference type="SAM" id="MobiDB-lite"/>
    </source>
</evidence>
<dbReference type="PATRIC" id="fig|1265738.3.peg.1072"/>
<evidence type="ECO:0000313" key="3">
    <source>
        <dbReference type="Proteomes" id="UP000011991"/>
    </source>
</evidence>
<reference evidence="2 3" key="1">
    <citation type="journal article" date="2013" name="Mar. Genomics">
        <title>Expression of sulfatases in Rhodopirellula baltica and the diversity of sulfatases in the genus Rhodopirellula.</title>
        <authorList>
            <person name="Wegner C.E."/>
            <person name="Richter-Heitmann T."/>
            <person name="Klindworth A."/>
            <person name="Klockow C."/>
            <person name="Richter M."/>
            <person name="Achstetter T."/>
            <person name="Glockner F.O."/>
            <person name="Harder J."/>
        </authorList>
    </citation>
    <scope>NUCLEOTIDE SEQUENCE [LARGE SCALE GENOMIC DNA]</scope>
    <source>
        <strain evidence="2 3">SM1</strain>
    </source>
</reference>
<name>M5S2Y2_9BACT</name>
<dbReference type="RefSeq" id="WP_008692438.1">
    <property type="nucleotide sequence ID" value="NZ_ANOG01000162.1"/>
</dbReference>
<gene>
    <name evidence="2" type="ORF">RMSM_01074</name>
</gene>
<feature type="region of interest" description="Disordered" evidence="1">
    <location>
        <begin position="1"/>
        <end position="30"/>
    </location>
</feature>
<sequence>MSIRFAGPQIPGVNPNQPFPTPGGLEESLFPSTSRYHGLKTLTYTREDGKQIAYLERRFLPDPDDFEDVREHTVVEGDRLDNLAYHYIGDAEQYWQIADANAAMHPEELTAEIGRKLRITLPRGIPGAPRA</sequence>
<dbReference type="EMBL" id="ANOG01000162">
    <property type="protein sequence ID" value="EMI21997.1"/>
    <property type="molecule type" value="Genomic_DNA"/>
</dbReference>
<keyword evidence="3" id="KW-1185">Reference proteome</keyword>
<dbReference type="AlphaFoldDB" id="M5S2Y2"/>
<comment type="caution">
    <text evidence="2">The sequence shown here is derived from an EMBL/GenBank/DDBJ whole genome shotgun (WGS) entry which is preliminary data.</text>
</comment>
<accession>M5S2Y2</accession>
<evidence type="ECO:0008006" key="4">
    <source>
        <dbReference type="Google" id="ProtNLM"/>
    </source>
</evidence>
<protein>
    <recommendedName>
        <fullName evidence="4">LysM domain-containing protein</fullName>
    </recommendedName>
</protein>
<proteinExistence type="predicted"/>
<evidence type="ECO:0000313" key="2">
    <source>
        <dbReference type="EMBL" id="EMI21997.1"/>
    </source>
</evidence>
<dbReference type="Proteomes" id="UP000011991">
    <property type="component" value="Unassembled WGS sequence"/>
</dbReference>
<organism evidence="2 3">
    <name type="scientific">Rhodopirellula maiorica SM1</name>
    <dbReference type="NCBI Taxonomy" id="1265738"/>
    <lineage>
        <taxon>Bacteria</taxon>
        <taxon>Pseudomonadati</taxon>
        <taxon>Planctomycetota</taxon>
        <taxon>Planctomycetia</taxon>
        <taxon>Pirellulales</taxon>
        <taxon>Pirellulaceae</taxon>
        <taxon>Novipirellula</taxon>
    </lineage>
</organism>